<dbReference type="InterPro" id="IPR002110">
    <property type="entry name" value="Ankyrin_rpt"/>
</dbReference>
<sequence>MKRIFGFGRKRKGQPPAGSASLPCPAGAYELRQKDLGKLHRAAASGDLAQVRQGLRKYDIDGRDKAERTALHLACANGHVDVVTFLVENKCKLNLFDNDNRSPLMKAVQCQQEKCAAILLEHGADPNLADADGNTALHLAVLSGSTTVAGLLLQHNANIDAQNKEGCTPLILAVSEHHEEIMEFLLKQGADVHARDQCERTPLMTAASGGELNVIKVLLRYGADVSQKDTNGWTAEDYAVIHGYSSLSKQLAEYADWENTGEASTGGGARGITALGVPHRAAAAGFTLGAPAVDRGAIDDFSQGDSIRSSEKEGSDDSWHTSEEEELDFTPKKLQKPNLTLLMNASQQFRKNNNGGGSRIESPKSPKKSLKQRIPSGANVNKGDSEELFNQDVSAASNLDEEELEEEEEEEEEDENDNEDGDEDYEEEEEEEEDDDEDFTEDEKEEEELKDEETQSNEILEEEKTEPKGEMNQKLEYLSKAKYEGYAQCGTGNVCDDGEINKEHDEKVEESIDTPVSFIAGSCERFQENKTAVSPKIMNNEVSFKPVPKQAVFQNLNNLQDVQESWNRKSMIEETFHRNADSCFPNSEVTDWKKEIPQPLFDSCGVKEKRSNFSDGFESGNNSWLAEKTPGPERERPTSVLLEHVDGEDTEEEEYEGVDDKVCKPLKKEGEKLHLNKQEENLRAAFHSSSEEESSEHEEKEGAGKKLQITVAEDVKNYVCNDRHEVHKASKDNSGALPTMGAEQEEDAESPWDSEVTQADSEMQNKIPCGVLLPAAERHGTCSQFVSGESDNGFLEKPNNSQLKTPISALEMNETSPENRQQKSDLLQEFDLEDVEDIEGEYSGSTFRMSSAAEKEDKDAIENYGVWVEKEKNKGRCFNSQTVAKEENVDKLNTPPRNITNQQMKEELTLRKNDSLKMEDENTTEEKVNKNFSPEESELALKHDITKNNKGQTSKQKINQQMSSSSGNNFQVLDDSTSSETSQEEGRPAAKAASAKNKVNIQMDVTDDLDFTHSSDTTSEDIKLPTSTYKEAVLLLEQLTVDHTGSAILLKIQNILLKYEQIIEHEKNRFAAVWREVRKLESEKEESKLIAEETQDLKSILAHQEVEWKSDIQSLKCVILCSDNILPCNSIFT</sequence>
<keyword evidence="4" id="KW-1185">Reference proteome</keyword>
<feature type="region of interest" description="Disordered" evidence="2">
    <location>
        <begin position="297"/>
        <end position="473"/>
    </location>
</feature>
<feature type="region of interest" description="Disordered" evidence="2">
    <location>
        <begin position="674"/>
        <end position="706"/>
    </location>
</feature>
<feature type="compositionally biased region" description="Polar residues" evidence="2">
    <location>
        <begin position="948"/>
        <end position="975"/>
    </location>
</feature>
<feature type="repeat" description="ANK" evidence="1">
    <location>
        <begin position="198"/>
        <end position="230"/>
    </location>
</feature>
<organism evidence="3 4">
    <name type="scientific">Serinus canaria</name>
    <name type="common">Island canary</name>
    <name type="synonym">Fringilla canaria</name>
    <dbReference type="NCBI Taxonomy" id="9135"/>
    <lineage>
        <taxon>Eukaryota</taxon>
        <taxon>Metazoa</taxon>
        <taxon>Chordata</taxon>
        <taxon>Craniata</taxon>
        <taxon>Vertebrata</taxon>
        <taxon>Euteleostomi</taxon>
        <taxon>Archelosauria</taxon>
        <taxon>Archosauria</taxon>
        <taxon>Dinosauria</taxon>
        <taxon>Saurischia</taxon>
        <taxon>Theropoda</taxon>
        <taxon>Coelurosauria</taxon>
        <taxon>Aves</taxon>
        <taxon>Neognathae</taxon>
        <taxon>Neoaves</taxon>
        <taxon>Telluraves</taxon>
        <taxon>Australaves</taxon>
        <taxon>Passeriformes</taxon>
        <taxon>Passeroidea</taxon>
        <taxon>Fringillidae</taxon>
        <taxon>Carduelinae</taxon>
        <taxon>Serinus</taxon>
    </lineage>
</organism>
<keyword evidence="1" id="KW-0040">ANK repeat</keyword>
<dbReference type="PROSITE" id="PS50297">
    <property type="entry name" value="ANK_REP_REGION"/>
    <property type="match status" value="5"/>
</dbReference>
<feature type="compositionally biased region" description="Polar residues" evidence="2">
    <location>
        <begin position="337"/>
        <end position="353"/>
    </location>
</feature>
<dbReference type="Pfam" id="PF00023">
    <property type="entry name" value="Ank"/>
    <property type="match status" value="1"/>
</dbReference>
<feature type="repeat" description="ANK" evidence="1">
    <location>
        <begin position="165"/>
        <end position="197"/>
    </location>
</feature>
<dbReference type="PANTHER" id="PTHR24147">
    <property type="entry name" value="ANKYRIN REPEAT DOMAIN 36-RELATED"/>
    <property type="match status" value="1"/>
</dbReference>
<feature type="compositionally biased region" description="Acidic residues" evidence="2">
    <location>
        <begin position="648"/>
        <end position="657"/>
    </location>
</feature>
<evidence type="ECO:0008006" key="5">
    <source>
        <dbReference type="Google" id="ProtNLM"/>
    </source>
</evidence>
<feature type="repeat" description="ANK" evidence="1">
    <location>
        <begin position="132"/>
        <end position="164"/>
    </location>
</feature>
<dbReference type="Gene3D" id="1.25.40.20">
    <property type="entry name" value="Ankyrin repeat-containing domain"/>
    <property type="match status" value="2"/>
</dbReference>
<dbReference type="OMA" id="NADSCFP"/>
<dbReference type="InterPro" id="IPR050657">
    <property type="entry name" value="Ankyrin_repeat_domain"/>
</dbReference>
<feature type="compositionally biased region" description="Basic residues" evidence="2">
    <location>
        <begin position="1"/>
        <end position="13"/>
    </location>
</feature>
<feature type="compositionally biased region" description="Basic and acidic residues" evidence="2">
    <location>
        <begin position="630"/>
        <end position="647"/>
    </location>
</feature>
<feature type="compositionally biased region" description="Basic and acidic residues" evidence="2">
    <location>
        <begin position="904"/>
        <end position="929"/>
    </location>
</feature>
<proteinExistence type="predicted"/>
<feature type="compositionally biased region" description="Basic and acidic residues" evidence="2">
    <location>
        <begin position="308"/>
        <end position="322"/>
    </location>
</feature>
<accession>A0A8C9KPL0</accession>
<dbReference type="Pfam" id="PF12796">
    <property type="entry name" value="Ank_2"/>
    <property type="match status" value="2"/>
</dbReference>
<dbReference type="PANTHER" id="PTHR24147:SF53">
    <property type="entry name" value="ANKYRIN REPEAT DOMAIN 26"/>
    <property type="match status" value="1"/>
</dbReference>
<feature type="repeat" description="ANK" evidence="1">
    <location>
        <begin position="66"/>
        <end position="98"/>
    </location>
</feature>
<dbReference type="PRINTS" id="PR01415">
    <property type="entry name" value="ANKYRIN"/>
</dbReference>
<feature type="compositionally biased region" description="Low complexity" evidence="2">
    <location>
        <begin position="989"/>
        <end position="998"/>
    </location>
</feature>
<evidence type="ECO:0000256" key="1">
    <source>
        <dbReference type="PROSITE-ProRule" id="PRU00023"/>
    </source>
</evidence>
<evidence type="ECO:0000313" key="4">
    <source>
        <dbReference type="Proteomes" id="UP000694409"/>
    </source>
</evidence>
<feature type="compositionally biased region" description="Acidic residues" evidence="2">
    <location>
        <begin position="399"/>
        <end position="464"/>
    </location>
</feature>
<reference evidence="3" key="1">
    <citation type="submission" date="2025-08" db="UniProtKB">
        <authorList>
            <consortium name="Ensembl"/>
        </authorList>
    </citation>
    <scope>IDENTIFICATION</scope>
</reference>
<evidence type="ECO:0000313" key="3">
    <source>
        <dbReference type="Ensembl" id="ENSSCAP00000000151.1"/>
    </source>
</evidence>
<dbReference type="AlphaFoldDB" id="A0A8C9KPL0"/>
<dbReference type="SMART" id="SM00248">
    <property type="entry name" value="ANK"/>
    <property type="match status" value="6"/>
</dbReference>
<feature type="compositionally biased region" description="Acidic residues" evidence="2">
    <location>
        <begin position="743"/>
        <end position="752"/>
    </location>
</feature>
<feature type="region of interest" description="Disordered" evidence="2">
    <location>
        <begin position="726"/>
        <end position="759"/>
    </location>
</feature>
<feature type="region of interest" description="Disordered" evidence="2">
    <location>
        <begin position="887"/>
        <end position="998"/>
    </location>
</feature>
<feature type="repeat" description="ANK" evidence="1">
    <location>
        <begin position="99"/>
        <end position="131"/>
    </location>
</feature>
<reference evidence="3" key="2">
    <citation type="submission" date="2025-09" db="UniProtKB">
        <authorList>
            <consortium name="Ensembl"/>
        </authorList>
    </citation>
    <scope>IDENTIFICATION</scope>
</reference>
<dbReference type="GeneTree" id="ENSGT00940000163982"/>
<evidence type="ECO:0000256" key="2">
    <source>
        <dbReference type="SAM" id="MobiDB-lite"/>
    </source>
</evidence>
<protein>
    <recommendedName>
        <fullName evidence="5">Ankyrin repeat domain-containing protein 26</fullName>
    </recommendedName>
</protein>
<feature type="region of interest" description="Disordered" evidence="2">
    <location>
        <begin position="615"/>
        <end position="662"/>
    </location>
</feature>
<dbReference type="PROSITE" id="PS50088">
    <property type="entry name" value="ANK_REPEAT"/>
    <property type="match status" value="5"/>
</dbReference>
<feature type="region of interest" description="Disordered" evidence="2">
    <location>
        <begin position="1"/>
        <end position="21"/>
    </location>
</feature>
<dbReference type="SUPFAM" id="SSF48403">
    <property type="entry name" value="Ankyrin repeat"/>
    <property type="match status" value="1"/>
</dbReference>
<dbReference type="InterPro" id="IPR036770">
    <property type="entry name" value="Ankyrin_rpt-contain_sf"/>
</dbReference>
<dbReference type="Ensembl" id="ENSSCAT00000000168.1">
    <property type="protein sequence ID" value="ENSSCAP00000000151.1"/>
    <property type="gene ID" value="ENSSCAG00000000133.1"/>
</dbReference>
<name>A0A8C9KPL0_SERCA</name>
<dbReference type="Proteomes" id="UP000694409">
    <property type="component" value="Unassembled WGS sequence"/>
</dbReference>